<dbReference type="Proteomes" id="UP000019148">
    <property type="component" value="Unassembled WGS sequence"/>
</dbReference>
<dbReference type="Gene3D" id="3.40.50.11180">
    <property type="match status" value="1"/>
</dbReference>
<name>W6TI91_9SPIR</name>
<accession>W6TI91</accession>
<proteinExistence type="predicted"/>
<dbReference type="PATRIC" id="fig|1432657.3.peg.751"/>
<organism evidence="1 2">
    <name type="scientific">Borrelia duttonii CR2A</name>
    <dbReference type="NCBI Taxonomy" id="1432657"/>
    <lineage>
        <taxon>Bacteria</taxon>
        <taxon>Pseudomonadati</taxon>
        <taxon>Spirochaetota</taxon>
        <taxon>Spirochaetia</taxon>
        <taxon>Spirochaetales</taxon>
        <taxon>Borreliaceae</taxon>
        <taxon>Borrelia</taxon>
    </lineage>
</organism>
<dbReference type="AlphaFoldDB" id="W6TI91"/>
<reference evidence="1 2" key="1">
    <citation type="submission" date="2013-12" db="EMBL/GenBank/DDBJ databases">
        <title>Comparative genomics of relapsing fever spirochetes.</title>
        <authorList>
            <person name="Schwan T.G."/>
            <person name="Raffel S.J."/>
            <person name="Porcella S.F."/>
        </authorList>
    </citation>
    <scope>NUCLEOTIDE SEQUENCE [LARGE SCALE GENOMIC DNA]</scope>
    <source>
        <strain evidence="1 2">CR2A</strain>
    </source>
</reference>
<comment type="caution">
    <text evidence="1">The sequence shown here is derived from an EMBL/GenBank/DDBJ whole genome shotgun (WGS) entry which is preliminary data.</text>
</comment>
<dbReference type="EMBL" id="AZIT01000001">
    <property type="protein sequence ID" value="ETZ18787.1"/>
    <property type="molecule type" value="Genomic_DNA"/>
</dbReference>
<dbReference type="SUPFAM" id="SSF52540">
    <property type="entry name" value="P-loop containing nucleoside triphosphate hydrolases"/>
    <property type="match status" value="1"/>
</dbReference>
<sequence>MQKFIEQNINFTLTGYEKFFKAFLIHKIKKYSNNKVILIVKNENISDEIKNDLTQITDQIYELNYFSPLIYKGIGSKSKVFCDRVKFLINFYENNPGIYIVSLKSLLSKIPTKKDLFNNIYKIQTDKIINIENFEKKLIKMGYEKQ</sequence>
<protein>
    <submittedName>
        <fullName evidence="1">Transcription-repair coupling factor</fullName>
    </submittedName>
</protein>
<evidence type="ECO:0000313" key="1">
    <source>
        <dbReference type="EMBL" id="ETZ18787.1"/>
    </source>
</evidence>
<dbReference type="InterPro" id="IPR027417">
    <property type="entry name" value="P-loop_NTPase"/>
</dbReference>
<evidence type="ECO:0000313" key="2">
    <source>
        <dbReference type="Proteomes" id="UP000019148"/>
    </source>
</evidence>
<gene>
    <name evidence="1" type="ORF">BDCR2A_00760</name>
</gene>